<evidence type="ECO:0000313" key="1">
    <source>
        <dbReference type="EMBL" id="RZU32125.1"/>
    </source>
</evidence>
<dbReference type="RefSeq" id="WP_104529015.1">
    <property type="nucleotide sequence ID" value="NZ_POQT01000021.1"/>
</dbReference>
<dbReference type="CDD" id="cd12913">
    <property type="entry name" value="PDC1_MCP_like"/>
    <property type="match status" value="1"/>
</dbReference>
<protein>
    <submittedName>
        <fullName evidence="1">Cache domain-containing protein</fullName>
    </submittedName>
</protein>
<comment type="caution">
    <text evidence="1">The sequence shown here is derived from an EMBL/GenBank/DDBJ whole genome shotgun (WGS) entry which is preliminary data.</text>
</comment>
<keyword evidence="2" id="KW-1185">Reference proteome</keyword>
<evidence type="ECO:0000313" key="2">
    <source>
        <dbReference type="Proteomes" id="UP000292507"/>
    </source>
</evidence>
<reference evidence="1 2" key="1">
    <citation type="submission" date="2019-02" db="EMBL/GenBank/DDBJ databases">
        <title>Sequencing the genomes of 1000 actinobacteria strains.</title>
        <authorList>
            <person name="Klenk H.-P."/>
        </authorList>
    </citation>
    <scope>NUCLEOTIDE SEQUENCE [LARGE SCALE GENOMIC DNA]</scope>
    <source>
        <strain evidence="1 2">DSM 44509</strain>
    </source>
</reference>
<dbReference type="Gene3D" id="3.30.450.20">
    <property type="entry name" value="PAS domain"/>
    <property type="match status" value="1"/>
</dbReference>
<accession>A0A4Q7Y818</accession>
<gene>
    <name evidence="1" type="ORF">BKA19_1815</name>
</gene>
<dbReference type="Proteomes" id="UP000292507">
    <property type="component" value="Unassembled WGS sequence"/>
</dbReference>
<name>A0A4Q7Y818_9ACTN</name>
<sequence>MNDRRTADAARIGAAVSRVVERVFETVARVHDAALGSVARDGLESGRAVLPGGTRELLRDPGQLAVGLGLVVAPRPREGLPLRLEWWQVDPDGGSLRTLEPDLRPSSLGYYDYTATEWFDVPRRTGRRHVVGPYVDVHGTGRYLLTLTTPVVAEGEFVGVTGADVPVRRFETHLLQALGSRPAAFVLVNDEGRVVLSTVPHHLVGSLLPDGAGELVDGAPVDGVPWRVFLARDGRPLQG</sequence>
<dbReference type="AlphaFoldDB" id="A0A4Q7Y818"/>
<dbReference type="Pfam" id="PF22673">
    <property type="entry name" value="MCP-like_PDC_1"/>
    <property type="match status" value="1"/>
</dbReference>
<dbReference type="EMBL" id="SHKV01000001">
    <property type="protein sequence ID" value="RZU32125.1"/>
    <property type="molecule type" value="Genomic_DNA"/>
</dbReference>
<organism evidence="1 2">
    <name type="scientific">Blastococcus saxobsidens</name>
    <dbReference type="NCBI Taxonomy" id="138336"/>
    <lineage>
        <taxon>Bacteria</taxon>
        <taxon>Bacillati</taxon>
        <taxon>Actinomycetota</taxon>
        <taxon>Actinomycetes</taxon>
        <taxon>Geodermatophilales</taxon>
        <taxon>Geodermatophilaceae</taxon>
        <taxon>Blastococcus</taxon>
    </lineage>
</organism>
<proteinExistence type="predicted"/>
<dbReference type="OrthoDB" id="8687362at2"/>